<dbReference type="Gene3D" id="1.10.10.10">
    <property type="entry name" value="Winged helix-like DNA-binding domain superfamily/Winged helix DNA-binding domain"/>
    <property type="match status" value="1"/>
</dbReference>
<keyword evidence="2" id="KW-0238">DNA-binding</keyword>
<dbReference type="Gene3D" id="3.40.50.1360">
    <property type="match status" value="1"/>
</dbReference>
<dbReference type="InterPro" id="IPR018356">
    <property type="entry name" value="Tscrpt_reg_HTH_DeoR_CS"/>
</dbReference>
<comment type="caution">
    <text evidence="5">The sequence shown here is derived from an EMBL/GenBank/DDBJ whole genome shotgun (WGS) entry which is preliminary data.</text>
</comment>
<keyword evidence="1" id="KW-0805">Transcription regulation</keyword>
<evidence type="ECO:0000256" key="1">
    <source>
        <dbReference type="ARBA" id="ARBA00023015"/>
    </source>
</evidence>
<dbReference type="SMART" id="SM01134">
    <property type="entry name" value="DeoRC"/>
    <property type="match status" value="1"/>
</dbReference>
<keyword evidence="3" id="KW-0804">Transcription</keyword>
<proteinExistence type="predicted"/>
<accession>A0AA46AKL3</accession>
<dbReference type="InterPro" id="IPR014036">
    <property type="entry name" value="DeoR-like_C"/>
</dbReference>
<protein>
    <submittedName>
        <fullName evidence="5">Transcriptional regulator, DeoR family</fullName>
    </submittedName>
</protein>
<evidence type="ECO:0000256" key="3">
    <source>
        <dbReference type="ARBA" id="ARBA00023163"/>
    </source>
</evidence>
<sequence length="250" mass="27532">MLQQERYEKILFQVQAKGAVKVARLAKELTISESTIRRDIIELDHMGKLKKVFGGAVSCDTYLTSKETDVKTRAVFSVIEKDSIARHAASLIEANDFVFIDAGTTTAKLIDFLPDKAATYVTNGLSHALALTRSGHRVYLLGGKVNASTEAVTGTEALAALTKYNFTKCFLGTNAVDLEHGFTTPNLDEATVKTHAAKRSSIVYVLADSRKFETVAPVTFLDIESAWIITDKLENTEYKCRTEVIETESE</sequence>
<keyword evidence="6" id="KW-1185">Reference proteome</keyword>
<dbReference type="PROSITE" id="PS51000">
    <property type="entry name" value="HTH_DEOR_2"/>
    <property type="match status" value="1"/>
</dbReference>
<dbReference type="InterPro" id="IPR050313">
    <property type="entry name" value="Carb_Metab_HTH_regulators"/>
</dbReference>
<gene>
    <name evidence="5" type="ORF">SAMN06296020_12613</name>
</gene>
<evidence type="ECO:0000256" key="2">
    <source>
        <dbReference type="ARBA" id="ARBA00023125"/>
    </source>
</evidence>
<dbReference type="PROSITE" id="PS00894">
    <property type="entry name" value="HTH_DEOR_1"/>
    <property type="match status" value="1"/>
</dbReference>
<dbReference type="Pfam" id="PF08220">
    <property type="entry name" value="HTH_DeoR"/>
    <property type="match status" value="1"/>
</dbReference>
<evidence type="ECO:0000313" key="6">
    <source>
        <dbReference type="Proteomes" id="UP001158066"/>
    </source>
</evidence>
<dbReference type="AlphaFoldDB" id="A0AA46AKL3"/>
<evidence type="ECO:0000259" key="4">
    <source>
        <dbReference type="PROSITE" id="PS51000"/>
    </source>
</evidence>
<name>A0AA46AKL3_9CLOT</name>
<dbReference type="SUPFAM" id="SSF46785">
    <property type="entry name" value="Winged helix' DNA-binding domain"/>
    <property type="match status" value="1"/>
</dbReference>
<dbReference type="SMART" id="SM00420">
    <property type="entry name" value="HTH_DEOR"/>
    <property type="match status" value="1"/>
</dbReference>
<evidence type="ECO:0000313" key="5">
    <source>
        <dbReference type="EMBL" id="SMP72167.1"/>
    </source>
</evidence>
<dbReference type="Pfam" id="PF00455">
    <property type="entry name" value="DeoRC"/>
    <property type="match status" value="1"/>
</dbReference>
<reference evidence="5" key="1">
    <citation type="submission" date="2017-05" db="EMBL/GenBank/DDBJ databases">
        <authorList>
            <person name="Varghese N."/>
            <person name="Submissions S."/>
        </authorList>
    </citation>
    <scope>NUCLEOTIDE SEQUENCE</scope>
    <source>
        <strain evidence="5">Su22</strain>
    </source>
</reference>
<dbReference type="PRINTS" id="PR00037">
    <property type="entry name" value="HTHLACR"/>
</dbReference>
<dbReference type="GO" id="GO:0003700">
    <property type="term" value="F:DNA-binding transcription factor activity"/>
    <property type="evidence" value="ECO:0007669"/>
    <property type="project" value="InterPro"/>
</dbReference>
<dbReference type="RefSeq" id="WP_283410902.1">
    <property type="nucleotide sequence ID" value="NZ_FXUF01000026.1"/>
</dbReference>
<dbReference type="SUPFAM" id="SSF100950">
    <property type="entry name" value="NagB/RpiA/CoA transferase-like"/>
    <property type="match status" value="1"/>
</dbReference>
<dbReference type="EMBL" id="FXUF01000026">
    <property type="protein sequence ID" value="SMP72167.1"/>
    <property type="molecule type" value="Genomic_DNA"/>
</dbReference>
<dbReference type="PANTHER" id="PTHR30363:SF56">
    <property type="entry name" value="TRANSCRIPTIONAL REGULATOR, DEOR FAMILY"/>
    <property type="match status" value="1"/>
</dbReference>
<dbReference type="InterPro" id="IPR037171">
    <property type="entry name" value="NagB/RpiA_transferase-like"/>
</dbReference>
<dbReference type="GO" id="GO:0003677">
    <property type="term" value="F:DNA binding"/>
    <property type="evidence" value="ECO:0007669"/>
    <property type="project" value="UniProtKB-KW"/>
</dbReference>
<dbReference type="InterPro" id="IPR001034">
    <property type="entry name" value="DeoR_HTH"/>
</dbReference>
<organism evidence="5 6">
    <name type="scientific">Anoxynatronum buryatiense</name>
    <dbReference type="NCBI Taxonomy" id="489973"/>
    <lineage>
        <taxon>Bacteria</taxon>
        <taxon>Bacillati</taxon>
        <taxon>Bacillota</taxon>
        <taxon>Clostridia</taxon>
        <taxon>Eubacteriales</taxon>
        <taxon>Clostridiaceae</taxon>
        <taxon>Anoxynatronum</taxon>
    </lineage>
</organism>
<dbReference type="InterPro" id="IPR036388">
    <property type="entry name" value="WH-like_DNA-bd_sf"/>
</dbReference>
<dbReference type="InterPro" id="IPR036390">
    <property type="entry name" value="WH_DNA-bd_sf"/>
</dbReference>
<feature type="domain" description="HTH deoR-type" evidence="4">
    <location>
        <begin position="3"/>
        <end position="58"/>
    </location>
</feature>
<dbReference type="Proteomes" id="UP001158066">
    <property type="component" value="Unassembled WGS sequence"/>
</dbReference>
<dbReference type="PANTHER" id="PTHR30363">
    <property type="entry name" value="HTH-TYPE TRANSCRIPTIONAL REGULATOR SRLR-RELATED"/>
    <property type="match status" value="1"/>
</dbReference>